<accession>A0AAN9R2L7</accession>
<keyword evidence="2" id="KW-1185">Reference proteome</keyword>
<sequence length="95" mass="10937">MAFGSRWIKNKGIQVVNDRISHCLQYSFTDLNVLSFLSYESISLLLHSGAPLRGRFHMDRVPIYTPTERFSKDLKPSATDLPFRGVIVVFMLLFE</sequence>
<organism evidence="1 2">
    <name type="scientific">Canavalia gladiata</name>
    <name type="common">Sword bean</name>
    <name type="synonym">Dolichos gladiatus</name>
    <dbReference type="NCBI Taxonomy" id="3824"/>
    <lineage>
        <taxon>Eukaryota</taxon>
        <taxon>Viridiplantae</taxon>
        <taxon>Streptophyta</taxon>
        <taxon>Embryophyta</taxon>
        <taxon>Tracheophyta</taxon>
        <taxon>Spermatophyta</taxon>
        <taxon>Magnoliopsida</taxon>
        <taxon>eudicotyledons</taxon>
        <taxon>Gunneridae</taxon>
        <taxon>Pentapetalae</taxon>
        <taxon>rosids</taxon>
        <taxon>fabids</taxon>
        <taxon>Fabales</taxon>
        <taxon>Fabaceae</taxon>
        <taxon>Papilionoideae</taxon>
        <taxon>50 kb inversion clade</taxon>
        <taxon>NPAAA clade</taxon>
        <taxon>indigoferoid/millettioid clade</taxon>
        <taxon>Phaseoleae</taxon>
        <taxon>Canavalia</taxon>
    </lineage>
</organism>
<gene>
    <name evidence="1" type="ORF">VNO77_01977</name>
</gene>
<dbReference type="EMBL" id="JAYMYQ010000001">
    <property type="protein sequence ID" value="KAK7360005.1"/>
    <property type="molecule type" value="Genomic_DNA"/>
</dbReference>
<evidence type="ECO:0000313" key="1">
    <source>
        <dbReference type="EMBL" id="KAK7360005.1"/>
    </source>
</evidence>
<protein>
    <submittedName>
        <fullName evidence="1">Uncharacterized protein</fullName>
    </submittedName>
</protein>
<reference evidence="1 2" key="1">
    <citation type="submission" date="2024-01" db="EMBL/GenBank/DDBJ databases">
        <title>The genomes of 5 underutilized Papilionoideae crops provide insights into root nodulation and disease resistanc.</title>
        <authorList>
            <person name="Jiang F."/>
        </authorList>
    </citation>
    <scope>NUCLEOTIDE SEQUENCE [LARGE SCALE GENOMIC DNA]</scope>
    <source>
        <strain evidence="1">LVBAO_FW01</strain>
        <tissue evidence="1">Leaves</tissue>
    </source>
</reference>
<dbReference type="AlphaFoldDB" id="A0AAN9R2L7"/>
<dbReference type="Proteomes" id="UP001367508">
    <property type="component" value="Unassembled WGS sequence"/>
</dbReference>
<comment type="caution">
    <text evidence="1">The sequence shown here is derived from an EMBL/GenBank/DDBJ whole genome shotgun (WGS) entry which is preliminary data.</text>
</comment>
<proteinExistence type="predicted"/>
<evidence type="ECO:0000313" key="2">
    <source>
        <dbReference type="Proteomes" id="UP001367508"/>
    </source>
</evidence>
<name>A0AAN9R2L7_CANGL</name>